<dbReference type="InterPro" id="IPR012677">
    <property type="entry name" value="Nucleotide-bd_a/b_plait_sf"/>
</dbReference>
<dbReference type="PANTHER" id="PTHR24203">
    <property type="entry name" value="ANKYRIN REPEAT FAMILY PROTEIN"/>
    <property type="match status" value="1"/>
</dbReference>
<dbReference type="PROSITE" id="PS50088">
    <property type="entry name" value="ANK_REPEAT"/>
    <property type="match status" value="3"/>
</dbReference>
<evidence type="ECO:0000256" key="1">
    <source>
        <dbReference type="ARBA" id="ARBA00022737"/>
    </source>
</evidence>
<dbReference type="PROSITE" id="PS50102">
    <property type="entry name" value="RRM"/>
    <property type="match status" value="1"/>
</dbReference>
<dbReference type="InterPro" id="IPR025605">
    <property type="entry name" value="OST-HTH/LOTUS_dom"/>
</dbReference>
<keyword evidence="5" id="KW-0479">Metal-binding</keyword>
<dbReference type="Gramene" id="PRQ53630">
    <property type="protein sequence ID" value="PRQ53630"/>
    <property type="gene ID" value="RchiOBHm_Chr2g0168671"/>
</dbReference>
<dbReference type="STRING" id="74649.A0A2P6S4M4"/>
<dbReference type="GO" id="GO:0003723">
    <property type="term" value="F:RNA binding"/>
    <property type="evidence" value="ECO:0007669"/>
    <property type="project" value="UniProtKB-UniRule"/>
</dbReference>
<gene>
    <name evidence="10" type="ORF">RchiOBHm_Chr2g0168671</name>
</gene>
<evidence type="ECO:0000259" key="8">
    <source>
        <dbReference type="PROSITE" id="PS50103"/>
    </source>
</evidence>
<dbReference type="Gene3D" id="1.25.40.20">
    <property type="entry name" value="Ankyrin repeat-containing domain"/>
    <property type="match status" value="2"/>
</dbReference>
<feature type="zinc finger region" description="C3H1-type" evidence="5">
    <location>
        <begin position="508"/>
        <end position="536"/>
    </location>
</feature>
<feature type="domain" description="C3H1-type" evidence="8">
    <location>
        <begin position="508"/>
        <end position="536"/>
    </location>
</feature>
<dbReference type="Gene3D" id="3.30.70.330">
    <property type="match status" value="1"/>
</dbReference>
<name>A0A2P6S4M4_ROSCH</name>
<feature type="region of interest" description="Disordered" evidence="6">
    <location>
        <begin position="650"/>
        <end position="682"/>
    </location>
</feature>
<evidence type="ECO:0000256" key="2">
    <source>
        <dbReference type="ARBA" id="ARBA00023043"/>
    </source>
</evidence>
<feature type="repeat" description="ANK" evidence="3">
    <location>
        <begin position="120"/>
        <end position="152"/>
    </location>
</feature>
<dbReference type="InterPro" id="IPR000571">
    <property type="entry name" value="Znf_CCCH"/>
</dbReference>
<evidence type="ECO:0000256" key="3">
    <source>
        <dbReference type="PROSITE-ProRule" id="PRU00023"/>
    </source>
</evidence>
<dbReference type="EMBL" id="PDCK01000040">
    <property type="protein sequence ID" value="PRQ53630.1"/>
    <property type="molecule type" value="Genomic_DNA"/>
</dbReference>
<dbReference type="Pfam" id="PF12872">
    <property type="entry name" value="OST-HTH"/>
    <property type="match status" value="1"/>
</dbReference>
<dbReference type="SMART" id="SM00248">
    <property type="entry name" value="ANK"/>
    <property type="match status" value="5"/>
</dbReference>
<feature type="domain" description="HTH OST-type" evidence="9">
    <location>
        <begin position="714"/>
        <end position="793"/>
    </location>
</feature>
<dbReference type="SUPFAM" id="SSF54928">
    <property type="entry name" value="RNA-binding domain, RBD"/>
    <property type="match status" value="1"/>
</dbReference>
<feature type="repeat" description="ANK" evidence="3">
    <location>
        <begin position="348"/>
        <end position="386"/>
    </location>
</feature>
<evidence type="ECO:0000259" key="7">
    <source>
        <dbReference type="PROSITE" id="PS50102"/>
    </source>
</evidence>
<reference evidence="10 11" key="1">
    <citation type="journal article" date="2018" name="Nat. Genet.">
        <title>The Rosa genome provides new insights in the design of modern roses.</title>
        <authorList>
            <person name="Bendahmane M."/>
        </authorList>
    </citation>
    <scope>NUCLEOTIDE SEQUENCE [LARGE SCALE GENOMIC DNA]</scope>
    <source>
        <strain evidence="11">cv. Old Blush</strain>
    </source>
</reference>
<dbReference type="PROSITE" id="PS51644">
    <property type="entry name" value="HTH_OST"/>
    <property type="match status" value="1"/>
</dbReference>
<dbReference type="InterPro" id="IPR035979">
    <property type="entry name" value="RBD_domain_sf"/>
</dbReference>
<evidence type="ECO:0000256" key="6">
    <source>
        <dbReference type="SAM" id="MobiDB-lite"/>
    </source>
</evidence>
<feature type="compositionally biased region" description="Low complexity" evidence="6">
    <location>
        <begin position="652"/>
        <end position="663"/>
    </location>
</feature>
<dbReference type="GO" id="GO:0008270">
    <property type="term" value="F:zinc ion binding"/>
    <property type="evidence" value="ECO:0007669"/>
    <property type="project" value="UniProtKB-KW"/>
</dbReference>
<evidence type="ECO:0000256" key="4">
    <source>
        <dbReference type="PROSITE-ProRule" id="PRU00176"/>
    </source>
</evidence>
<keyword evidence="5" id="KW-0863">Zinc-finger</keyword>
<feature type="domain" description="RRM" evidence="7">
    <location>
        <begin position="558"/>
        <end position="638"/>
    </location>
</feature>
<sequence length="1087" mass="120008">MDLEIRSFGASELFNSSPKCSYFSYNGGESAGSCSVGAAASADRFDSVDAETSLIRAVYLDSKAELLTQTKRLAGGDVLDRATASKLLHLCCNFDSAECASALLGGELGTVPLVNEFDDSGKSPLHTAASAHASRCAEVLLKKHARTDLRTKDGQAQLALELSLSDTRMDLNWNPNDFSIEDLVIHMSEKDLSTVKLLSEKTKEIADVAYGYAVKGRVASLTALLIVAAEKVNDSVLELRDSESGTKEKLTIYEWLIREALSMGGRTALPLRAAKRASTATEGENSERRKLVLREIELLQLFGAVAQSSGGGDKKVTSPLIRAAQGGDEAVIQLLLKTNIDVNDADADGNSALHWILKLSRLLCPQQIKIVLLLIDHGARVSQRNRLGLTAFHIAAGNGNSEALEVLLLEDPVGVQYRTEMKETPLFFAVKNESKECTELLLTWGANSEVLNLRQRAIDLATSQDMRYILLNPTTVSLINHAFPNQHKCTALELTDEDTANERNVNSSTKAEVCKYFDSHRGCVRGAKCFYAHCEEESRKVKEGADRSHFSAAKLLKHKIFVGGLPPSVDSDDLGKFCEEEFGSVDDAIVIVTQTENKIQSRGFGFVTFREEKSASEAMQAHYITMRGKKVEIKSLIPKLVLGAEFEKMSPQQRQQDKNIQNQLPQQKSNENIMEGDNPEQGSWADRLVLGQPVACSTEPQVTKSSEDPSTPTWLKVFKKWFPGFLQGLSKHSNYALSSLKADFRAKFGLELDHSSVGYSKLSDFVKCFSDLCTVEILPICKRGTPTHVILRPKFSRPQRRLLPTLRTPHTLSLSALLVKGGDTKCLLDLSSGDCGDSKCLQDHSKCFQDLSVNNGSDSKCFQNLTIESISDTKCLQDISADNAADSKCLQDLSLDFSGDSNCIEDLSICNAGEKFGSSVTSHGQEKPSSGYPEMNSAEDKGQCVHLRFLQFLKPDPLFYGQKETDVLAGETDNEKGQCSAGDKGSINIRDPRRHLVLESLSKKWSKSYFLREFDFYKIYKERLSVRRCFACNQQKMLWANFPCKHLLWCTDCKLRAIEASGLFPHKCVLCDTEVQKMDLVLPFTSN</sequence>
<dbReference type="InterPro" id="IPR000504">
    <property type="entry name" value="RRM_dom"/>
</dbReference>
<dbReference type="Pfam" id="PF12796">
    <property type="entry name" value="Ank_2"/>
    <property type="match status" value="2"/>
</dbReference>
<dbReference type="OMA" id="INHEYQY"/>
<dbReference type="InterPro" id="IPR041966">
    <property type="entry name" value="LOTUS-like"/>
</dbReference>
<dbReference type="SUPFAM" id="SSF48403">
    <property type="entry name" value="Ankyrin repeat"/>
    <property type="match status" value="1"/>
</dbReference>
<accession>A0A2P6S4M4</accession>
<dbReference type="InterPro" id="IPR002110">
    <property type="entry name" value="Ankyrin_rpt"/>
</dbReference>
<organism evidence="10 11">
    <name type="scientific">Rosa chinensis</name>
    <name type="common">China rose</name>
    <dbReference type="NCBI Taxonomy" id="74649"/>
    <lineage>
        <taxon>Eukaryota</taxon>
        <taxon>Viridiplantae</taxon>
        <taxon>Streptophyta</taxon>
        <taxon>Embryophyta</taxon>
        <taxon>Tracheophyta</taxon>
        <taxon>Spermatophyta</taxon>
        <taxon>Magnoliopsida</taxon>
        <taxon>eudicotyledons</taxon>
        <taxon>Gunneridae</taxon>
        <taxon>Pentapetalae</taxon>
        <taxon>rosids</taxon>
        <taxon>fabids</taxon>
        <taxon>Rosales</taxon>
        <taxon>Rosaceae</taxon>
        <taxon>Rosoideae</taxon>
        <taxon>Rosoideae incertae sedis</taxon>
        <taxon>Rosa</taxon>
    </lineage>
</organism>
<dbReference type="Gene3D" id="3.30.420.610">
    <property type="entry name" value="LOTUS domain-like"/>
    <property type="match status" value="1"/>
</dbReference>
<evidence type="ECO:0000313" key="11">
    <source>
        <dbReference type="Proteomes" id="UP000238479"/>
    </source>
</evidence>
<keyword evidence="5" id="KW-0862">Zinc</keyword>
<keyword evidence="11" id="KW-1185">Reference proteome</keyword>
<dbReference type="PANTHER" id="PTHR24203:SF86">
    <property type="entry name" value="PROTEASOME 26S SUBUNIT, NON-ATPASE 10"/>
    <property type="match status" value="1"/>
</dbReference>
<proteinExistence type="predicted"/>
<dbReference type="SMART" id="SM00360">
    <property type="entry name" value="RRM"/>
    <property type="match status" value="1"/>
</dbReference>
<dbReference type="GO" id="GO:0010468">
    <property type="term" value="P:regulation of gene expression"/>
    <property type="evidence" value="ECO:0007669"/>
    <property type="project" value="UniProtKB-ARBA"/>
</dbReference>
<dbReference type="Pfam" id="PF00076">
    <property type="entry name" value="RRM_1"/>
    <property type="match status" value="1"/>
</dbReference>
<feature type="repeat" description="ANK" evidence="3">
    <location>
        <begin position="315"/>
        <end position="347"/>
    </location>
</feature>
<dbReference type="Proteomes" id="UP000238479">
    <property type="component" value="Chromosome 2"/>
</dbReference>
<keyword evidence="2 3" id="KW-0040">ANK repeat</keyword>
<keyword evidence="4" id="KW-0694">RNA-binding</keyword>
<protein>
    <submittedName>
        <fullName evidence="10">Putative transcription factor C3H family</fullName>
    </submittedName>
</protein>
<evidence type="ECO:0000313" key="10">
    <source>
        <dbReference type="EMBL" id="PRQ53630.1"/>
    </source>
</evidence>
<evidence type="ECO:0000259" key="9">
    <source>
        <dbReference type="PROSITE" id="PS51644"/>
    </source>
</evidence>
<keyword evidence="1" id="KW-0677">Repeat</keyword>
<dbReference type="AlphaFoldDB" id="A0A2P6S4M4"/>
<dbReference type="InterPro" id="IPR036770">
    <property type="entry name" value="Ankyrin_rpt-contain_sf"/>
</dbReference>
<evidence type="ECO:0000256" key="5">
    <source>
        <dbReference type="PROSITE-ProRule" id="PRU00723"/>
    </source>
</evidence>
<dbReference type="PROSITE" id="PS50103">
    <property type="entry name" value="ZF_C3H1"/>
    <property type="match status" value="1"/>
</dbReference>
<comment type="caution">
    <text evidence="10">The sequence shown here is derived from an EMBL/GenBank/DDBJ whole genome shotgun (WGS) entry which is preliminary data.</text>
</comment>